<evidence type="ECO:0000256" key="7">
    <source>
        <dbReference type="ARBA" id="ARBA00022664"/>
    </source>
</evidence>
<feature type="binding site" evidence="15">
    <location>
        <position position="123"/>
    </location>
    <ligand>
        <name>Mg(2+)</name>
        <dbReference type="ChEBI" id="CHEBI:18420"/>
    </ligand>
</feature>
<dbReference type="GO" id="GO:0006364">
    <property type="term" value="P:rRNA processing"/>
    <property type="evidence" value="ECO:0007669"/>
    <property type="project" value="UniProtKB-UniRule"/>
</dbReference>
<comment type="similarity">
    <text evidence="3">Belongs to the ribonuclease III family.</text>
</comment>
<proteinExistence type="inferred from homology"/>
<evidence type="ECO:0000256" key="11">
    <source>
        <dbReference type="ARBA" id="ARBA00022759"/>
    </source>
</evidence>
<evidence type="ECO:0000256" key="13">
    <source>
        <dbReference type="ARBA" id="ARBA00022842"/>
    </source>
</evidence>
<feature type="binding site" evidence="15">
    <location>
        <position position="120"/>
    </location>
    <ligand>
        <name>Mg(2+)</name>
        <dbReference type="ChEBI" id="CHEBI:18420"/>
    </ligand>
</feature>
<dbReference type="PANTHER" id="PTHR11207">
    <property type="entry name" value="RIBONUCLEASE III"/>
    <property type="match status" value="1"/>
</dbReference>
<evidence type="ECO:0000256" key="9">
    <source>
        <dbReference type="ARBA" id="ARBA00022722"/>
    </source>
</evidence>
<evidence type="ECO:0000313" key="19">
    <source>
        <dbReference type="Proteomes" id="UP000095237"/>
    </source>
</evidence>
<keyword evidence="7 15" id="KW-0507">mRNA processing</keyword>
<dbReference type="GO" id="GO:0019843">
    <property type="term" value="F:rRNA binding"/>
    <property type="evidence" value="ECO:0007669"/>
    <property type="project" value="UniProtKB-KW"/>
</dbReference>
<dbReference type="GO" id="GO:0004525">
    <property type="term" value="F:ribonuclease III activity"/>
    <property type="evidence" value="ECO:0007669"/>
    <property type="project" value="UniProtKB-UniRule"/>
</dbReference>
<dbReference type="Pfam" id="PF14622">
    <property type="entry name" value="Ribonucleas_3_3"/>
    <property type="match status" value="1"/>
</dbReference>
<comment type="catalytic activity">
    <reaction evidence="1 15">
        <text>Endonucleolytic cleavage to 5'-phosphomonoester.</text>
        <dbReference type="EC" id="3.1.26.3"/>
    </reaction>
</comment>
<protein>
    <recommendedName>
        <fullName evidence="15">Ribonuclease 3</fullName>
        <ecNumber evidence="15">3.1.26.3</ecNumber>
    </recommendedName>
    <alternativeName>
        <fullName evidence="15">Ribonuclease III</fullName>
        <shortName evidence="15">RNase III</shortName>
    </alternativeName>
</protein>
<feature type="active site" evidence="15">
    <location>
        <position position="51"/>
    </location>
</feature>
<dbReference type="Gene3D" id="3.30.160.20">
    <property type="match status" value="1"/>
</dbReference>
<dbReference type="Gene3D" id="1.10.1520.10">
    <property type="entry name" value="Ribonuclease III domain"/>
    <property type="match status" value="1"/>
</dbReference>
<dbReference type="SUPFAM" id="SSF69065">
    <property type="entry name" value="RNase III domain-like"/>
    <property type="match status" value="1"/>
</dbReference>
<dbReference type="Pfam" id="PF00035">
    <property type="entry name" value="dsrm"/>
    <property type="match status" value="1"/>
</dbReference>
<feature type="active site" evidence="15">
    <location>
        <position position="123"/>
    </location>
</feature>
<dbReference type="SMART" id="SM00535">
    <property type="entry name" value="RIBOc"/>
    <property type="match status" value="1"/>
</dbReference>
<dbReference type="GO" id="GO:0010468">
    <property type="term" value="P:regulation of gene expression"/>
    <property type="evidence" value="ECO:0007669"/>
    <property type="project" value="TreeGrafter"/>
</dbReference>
<comment type="caution">
    <text evidence="18">The sequence shown here is derived from an EMBL/GenBank/DDBJ whole genome shotgun (WGS) entry which is preliminary data.</text>
</comment>
<evidence type="ECO:0000256" key="14">
    <source>
        <dbReference type="ARBA" id="ARBA00022884"/>
    </source>
</evidence>
<dbReference type="SUPFAM" id="SSF54768">
    <property type="entry name" value="dsRNA-binding domain-like"/>
    <property type="match status" value="1"/>
</dbReference>
<dbReference type="GO" id="GO:0042802">
    <property type="term" value="F:identical protein binding"/>
    <property type="evidence" value="ECO:0007669"/>
    <property type="project" value="UniProtKB-ARBA"/>
</dbReference>
<keyword evidence="12 15" id="KW-0378">Hydrolase</keyword>
<evidence type="ECO:0000256" key="5">
    <source>
        <dbReference type="ARBA" id="ARBA00022490"/>
    </source>
</evidence>
<name>A0A1E5IJN5_ENDTX</name>
<feature type="domain" description="DRBM" evidence="16">
    <location>
        <begin position="156"/>
        <end position="225"/>
    </location>
</feature>
<dbReference type="GO" id="GO:0003725">
    <property type="term" value="F:double-stranded RNA binding"/>
    <property type="evidence" value="ECO:0007669"/>
    <property type="project" value="TreeGrafter"/>
</dbReference>
<evidence type="ECO:0000259" key="17">
    <source>
        <dbReference type="PROSITE" id="PS50142"/>
    </source>
</evidence>
<accession>A0A1E5IJN5</accession>
<sequence>MLNKNREKLQKVIEYEFGDPEILTTALTHKSYVAETIVMENCNERMEFLGDSILSAIVAETLYLRYPHESEGKLSLFKAQIVSAHNLSGWAREVDLGGCIYLGKSGYTEEARQRENLLCDTFEAIIGAIYLDGGFENAKKFILKFLNNREEIEITDYKSRLQEILQSIYKELPEYKIIKELGPDHNKKFEAAVYIKGKFLGKGTGNSKKEAQQFAAEQAMKNIKTE</sequence>
<keyword evidence="19" id="KW-1185">Reference proteome</keyword>
<evidence type="ECO:0000256" key="6">
    <source>
        <dbReference type="ARBA" id="ARBA00022552"/>
    </source>
</evidence>
<dbReference type="InterPro" id="IPR011907">
    <property type="entry name" value="RNase_III"/>
</dbReference>
<evidence type="ECO:0000313" key="18">
    <source>
        <dbReference type="EMBL" id="OEG70709.1"/>
    </source>
</evidence>
<dbReference type="GO" id="GO:0005737">
    <property type="term" value="C:cytoplasm"/>
    <property type="evidence" value="ECO:0007669"/>
    <property type="project" value="UniProtKB-SubCell"/>
</dbReference>
<keyword evidence="14 15" id="KW-0694">RNA-binding</keyword>
<evidence type="ECO:0000256" key="8">
    <source>
        <dbReference type="ARBA" id="ARBA00022694"/>
    </source>
</evidence>
<dbReference type="PROSITE" id="PS50142">
    <property type="entry name" value="RNASE_3_2"/>
    <property type="match status" value="1"/>
</dbReference>
<keyword evidence="8 15" id="KW-0819">tRNA processing</keyword>
<dbReference type="SMART" id="SM00358">
    <property type="entry name" value="DSRM"/>
    <property type="match status" value="1"/>
</dbReference>
<evidence type="ECO:0000256" key="12">
    <source>
        <dbReference type="ARBA" id="ARBA00022801"/>
    </source>
</evidence>
<evidence type="ECO:0000256" key="15">
    <source>
        <dbReference type="HAMAP-Rule" id="MF_00104"/>
    </source>
</evidence>
<keyword evidence="9 15" id="KW-0540">Nuclease</keyword>
<dbReference type="PROSITE" id="PS50137">
    <property type="entry name" value="DS_RBD"/>
    <property type="match status" value="1"/>
</dbReference>
<evidence type="ECO:0000256" key="3">
    <source>
        <dbReference type="ARBA" id="ARBA00010183"/>
    </source>
</evidence>
<keyword evidence="10 15" id="KW-0479">Metal-binding</keyword>
<dbReference type="InterPro" id="IPR036389">
    <property type="entry name" value="RNase_III_sf"/>
</dbReference>
<dbReference type="GO" id="GO:0046872">
    <property type="term" value="F:metal ion binding"/>
    <property type="evidence" value="ECO:0007669"/>
    <property type="project" value="UniProtKB-KW"/>
</dbReference>
<comment type="subunit">
    <text evidence="4 15">Homodimer.</text>
</comment>
<dbReference type="GO" id="GO:0008033">
    <property type="term" value="P:tRNA processing"/>
    <property type="evidence" value="ECO:0007669"/>
    <property type="project" value="UniProtKB-KW"/>
</dbReference>
<dbReference type="EC" id="3.1.26.3" evidence="15"/>
<keyword evidence="6 15" id="KW-0698">rRNA processing</keyword>
<evidence type="ECO:0000259" key="16">
    <source>
        <dbReference type="PROSITE" id="PS50137"/>
    </source>
</evidence>
<dbReference type="PROSITE" id="PS00517">
    <property type="entry name" value="RNASE_3_1"/>
    <property type="match status" value="1"/>
</dbReference>
<keyword evidence="11 15" id="KW-0255">Endonuclease</keyword>
<feature type="binding site" evidence="15">
    <location>
        <position position="47"/>
    </location>
    <ligand>
        <name>Mg(2+)</name>
        <dbReference type="ChEBI" id="CHEBI:18420"/>
    </ligand>
</feature>
<dbReference type="Proteomes" id="UP000095237">
    <property type="component" value="Unassembled WGS sequence"/>
</dbReference>
<evidence type="ECO:0000256" key="10">
    <source>
        <dbReference type="ARBA" id="ARBA00022723"/>
    </source>
</evidence>
<dbReference type="FunFam" id="3.30.160.20:FF:000003">
    <property type="entry name" value="Ribonuclease 3"/>
    <property type="match status" value="1"/>
</dbReference>
<evidence type="ECO:0000256" key="1">
    <source>
        <dbReference type="ARBA" id="ARBA00000109"/>
    </source>
</evidence>
<evidence type="ECO:0000256" key="2">
    <source>
        <dbReference type="ARBA" id="ARBA00004496"/>
    </source>
</evidence>
<dbReference type="CDD" id="cd10845">
    <property type="entry name" value="DSRM_RNAse_III_family"/>
    <property type="match status" value="1"/>
</dbReference>
<comment type="cofactor">
    <cofactor evidence="15">
        <name>Mg(2+)</name>
        <dbReference type="ChEBI" id="CHEBI:18420"/>
    </cofactor>
</comment>
<dbReference type="PANTHER" id="PTHR11207:SF0">
    <property type="entry name" value="RIBONUCLEASE 3"/>
    <property type="match status" value="1"/>
</dbReference>
<dbReference type="AlphaFoldDB" id="A0A1E5IJN5"/>
<keyword evidence="15" id="KW-0699">rRNA-binding</keyword>
<dbReference type="FunFam" id="1.10.1520.10:FF:000001">
    <property type="entry name" value="Ribonuclease 3"/>
    <property type="match status" value="1"/>
</dbReference>
<dbReference type="InterPro" id="IPR014720">
    <property type="entry name" value="dsRBD_dom"/>
</dbReference>
<reference evidence="18 19" key="1">
    <citation type="submission" date="2015-11" db="EMBL/GenBank/DDBJ databases">
        <title>Evidence for parallel genomic evolution in an endosymbiosis of termite gut flagellates.</title>
        <authorList>
            <person name="Zheng H."/>
        </authorList>
    </citation>
    <scope>NUCLEOTIDE SEQUENCE [LARGE SCALE GENOMIC DNA]</scope>
    <source>
        <strain evidence="18 19">CET450</strain>
    </source>
</reference>
<dbReference type="NCBIfam" id="TIGR02191">
    <property type="entry name" value="RNaseIII"/>
    <property type="match status" value="1"/>
</dbReference>
<gene>
    <name evidence="15" type="primary">rnc</name>
    <name evidence="18" type="ORF">ATZ36_17200</name>
</gene>
<dbReference type="HAMAP" id="MF_00104">
    <property type="entry name" value="RNase_III"/>
    <property type="match status" value="1"/>
</dbReference>
<dbReference type="CDD" id="cd00593">
    <property type="entry name" value="RIBOc"/>
    <property type="match status" value="1"/>
</dbReference>
<dbReference type="EMBL" id="LNVX01000291">
    <property type="protein sequence ID" value="OEG70709.1"/>
    <property type="molecule type" value="Genomic_DNA"/>
</dbReference>
<feature type="domain" description="RNase III" evidence="17">
    <location>
        <begin position="6"/>
        <end position="134"/>
    </location>
</feature>
<dbReference type="InterPro" id="IPR000999">
    <property type="entry name" value="RNase_III_dom"/>
</dbReference>
<comment type="subcellular location">
    <subcellularLocation>
        <location evidence="2 15">Cytoplasm</location>
    </subcellularLocation>
</comment>
<comment type="function">
    <text evidence="15">Digests double-stranded RNA. Involved in the processing of primary rRNA transcript to yield the immediate precursors to the large and small rRNAs (23S and 16S). Processes some mRNAs, and tRNAs when they are encoded in the rRNA operon. Processes pre-crRNA and tracrRNA of type II CRISPR loci if present in the organism.</text>
</comment>
<keyword evidence="13 15" id="KW-0460">Magnesium</keyword>
<dbReference type="GO" id="GO:0006397">
    <property type="term" value="P:mRNA processing"/>
    <property type="evidence" value="ECO:0007669"/>
    <property type="project" value="UniProtKB-UniRule"/>
</dbReference>
<organism evidence="18 19">
    <name type="scientific">Endomicrobium trichonymphae</name>
    <dbReference type="NCBI Taxonomy" id="1408204"/>
    <lineage>
        <taxon>Bacteria</taxon>
        <taxon>Pseudomonadati</taxon>
        <taxon>Elusimicrobiota</taxon>
        <taxon>Endomicrobiia</taxon>
        <taxon>Endomicrobiales</taxon>
        <taxon>Endomicrobiaceae</taxon>
        <taxon>Candidatus Endomicrobiellum</taxon>
    </lineage>
</organism>
<evidence type="ECO:0000256" key="4">
    <source>
        <dbReference type="ARBA" id="ARBA00011738"/>
    </source>
</evidence>
<keyword evidence="5 15" id="KW-0963">Cytoplasm</keyword>